<dbReference type="InterPro" id="IPR034732">
    <property type="entry name" value="EPHD"/>
</dbReference>
<evidence type="ECO:0000256" key="4">
    <source>
        <dbReference type="PROSITE-ProRule" id="PRU00146"/>
    </source>
</evidence>
<keyword evidence="8" id="KW-0489">Methyltransferase</keyword>
<name>A0A2I0A0S9_9ASPA</name>
<proteinExistence type="predicted"/>
<evidence type="ECO:0000256" key="2">
    <source>
        <dbReference type="ARBA" id="ARBA00022771"/>
    </source>
</evidence>
<dbReference type="CDD" id="cd15492">
    <property type="entry name" value="PHD_BRPF_JADE_like"/>
    <property type="match status" value="1"/>
</dbReference>
<dbReference type="Pfam" id="PF13831">
    <property type="entry name" value="PHD_2"/>
    <property type="match status" value="1"/>
</dbReference>
<keyword evidence="8" id="KW-0808">Transferase</keyword>
<dbReference type="InterPro" id="IPR050701">
    <property type="entry name" value="Histone_Mod_Regulator"/>
</dbReference>
<dbReference type="InterPro" id="IPR011011">
    <property type="entry name" value="Znf_FYVE_PHD"/>
</dbReference>
<keyword evidence="2 4" id="KW-0863">Zinc-finger</keyword>
<feature type="compositionally biased region" description="Basic residues" evidence="5">
    <location>
        <begin position="1"/>
        <end position="10"/>
    </location>
</feature>
<protein>
    <submittedName>
        <fullName evidence="8">Histone-lysine N-methyltransferase ATX1</fullName>
    </submittedName>
</protein>
<keyword evidence="3" id="KW-0862">Zinc</keyword>
<reference evidence="8 9" key="1">
    <citation type="journal article" date="2017" name="Nature">
        <title>The Apostasia genome and the evolution of orchids.</title>
        <authorList>
            <person name="Zhang G.Q."/>
            <person name="Liu K.W."/>
            <person name="Li Z."/>
            <person name="Lohaus R."/>
            <person name="Hsiao Y.Y."/>
            <person name="Niu S.C."/>
            <person name="Wang J.Y."/>
            <person name="Lin Y.C."/>
            <person name="Xu Q."/>
            <person name="Chen L.J."/>
            <person name="Yoshida K."/>
            <person name="Fujiwara S."/>
            <person name="Wang Z.W."/>
            <person name="Zhang Y.Q."/>
            <person name="Mitsuda N."/>
            <person name="Wang M."/>
            <person name="Liu G.H."/>
            <person name="Pecoraro L."/>
            <person name="Huang H.X."/>
            <person name="Xiao X.J."/>
            <person name="Lin M."/>
            <person name="Wu X.Y."/>
            <person name="Wu W.L."/>
            <person name="Chen Y.Y."/>
            <person name="Chang S.B."/>
            <person name="Sakamoto S."/>
            <person name="Ohme-Takagi M."/>
            <person name="Yagi M."/>
            <person name="Zeng S.J."/>
            <person name="Shen C.Y."/>
            <person name="Yeh C.M."/>
            <person name="Luo Y.B."/>
            <person name="Tsai W.C."/>
            <person name="Van de Peer Y."/>
            <person name="Liu Z.J."/>
        </authorList>
    </citation>
    <scope>NUCLEOTIDE SEQUENCE [LARGE SCALE GENOMIC DNA]</scope>
    <source>
        <strain evidence="9">cv. Shenzhen</strain>
        <tissue evidence="8">Stem</tissue>
    </source>
</reference>
<dbReference type="SUPFAM" id="SSF57903">
    <property type="entry name" value="FYVE/PHD zinc finger"/>
    <property type="match status" value="1"/>
</dbReference>
<dbReference type="Pfam" id="PF13832">
    <property type="entry name" value="zf-HC5HC2H_2"/>
    <property type="match status" value="1"/>
</dbReference>
<accession>A0A2I0A0S9</accession>
<dbReference type="EMBL" id="KZ452040">
    <property type="protein sequence ID" value="PKA49147.1"/>
    <property type="molecule type" value="Genomic_DNA"/>
</dbReference>
<feature type="region of interest" description="Disordered" evidence="5">
    <location>
        <begin position="88"/>
        <end position="110"/>
    </location>
</feature>
<feature type="compositionally biased region" description="Basic and acidic residues" evidence="5">
    <location>
        <begin position="759"/>
        <end position="778"/>
    </location>
</feature>
<dbReference type="GO" id="GO:0008168">
    <property type="term" value="F:methyltransferase activity"/>
    <property type="evidence" value="ECO:0007669"/>
    <property type="project" value="UniProtKB-KW"/>
</dbReference>
<evidence type="ECO:0000256" key="5">
    <source>
        <dbReference type="SAM" id="MobiDB-lite"/>
    </source>
</evidence>
<keyword evidence="9" id="KW-1185">Reference proteome</keyword>
<feature type="region of interest" description="Disordered" evidence="5">
    <location>
        <begin position="747"/>
        <end position="779"/>
    </location>
</feature>
<dbReference type="InterPro" id="IPR019787">
    <property type="entry name" value="Znf_PHD-finger"/>
</dbReference>
<sequence length="938" mass="102395">MTGGRWKRRRTTGEGSDGGSGAMENPSASPPTCGDGTPPATSSTVSGVDLYAQARKALTERCPFDGEERAPGAWNLPSALAAILHRHTDGRRKHRKVQEDAAGKATGPVRPPPRFSVWEVTEEFFRPISLEDIDLLGNIFPPNSCFYIPDVGNVVEEVEKDEAVHAEIRPVKEVEKDEAVHAEIRPVEEDVSLSSLKGKEGMKTCVTALPAEGAEVEDDKSLNWILGCRQRFLLTSERPSKKRKRLGGEAGLKQMLSLPSIQEEAEAESPLCDICCSGESGLNANRILICGSCKAAVHQKCYGVRGVPEGEWLCAWCKHIEAVRMKSENTVGANGDSITPCLLCPKAGGALKPVGGNLGSSEDTKFVHLFCSLWAPEVYVEDVGAMEPVMNIGGVQESRRKLVCNLCKERHGVCVRCSNGSCRTSLHPACAREAKHKMEIWGNFGDDNVELRAFCSKHSSVPETDSFQSSELPSSHTDAAVVIGKLLPKRVPIKRLPKLRLSCRSKDKIMAQDGSTNLASDKVAEMTTKFDQEPLAPKVEPDGGVSQPNIVVDGGNAFPNADVIRIFRKLAERRKINVFDVASELGVSSASLESIAMGEGDSFPGELRLKLLHWLQNVVHVQPSTRQFKSRNGSTVSSGSLAAKVDVPAATYIHGTEPSDPFKLPEITDTLLVKMKPSARTTHDKNNAEDNHEPSSSGELLQDNSEEFVGEIDGDISKQVLGVTNCTLCSTNNEDCHHKEDNLAKTMIPKPTGFPGSDSSKEQLCEDKPEGSDFRGMSDRSNAVVKNDQWTGADFTQLKKNGLAYRDDADALHESSVKQVACGSRLGIHPFILKRLIELQNQWQVLCNDRNKEPGSTDTLLSESTIRSPMSNTTELDQSSTAKKMMTLELLPVDEVEGELLYLQNLLLNKANSIKHSCSKPSLLFYLRCLEFNPYQGV</sequence>
<evidence type="ECO:0000313" key="9">
    <source>
        <dbReference type="Proteomes" id="UP000236161"/>
    </source>
</evidence>
<evidence type="ECO:0000256" key="3">
    <source>
        <dbReference type="ARBA" id="ARBA00022833"/>
    </source>
</evidence>
<evidence type="ECO:0000256" key="1">
    <source>
        <dbReference type="ARBA" id="ARBA00022723"/>
    </source>
</evidence>
<dbReference type="OrthoDB" id="20839at2759"/>
<dbReference type="InterPro" id="IPR019786">
    <property type="entry name" value="Zinc_finger_PHD-type_CS"/>
</dbReference>
<dbReference type="Gene3D" id="3.30.40.10">
    <property type="entry name" value="Zinc/RING finger domain, C3HC4 (zinc finger)"/>
    <property type="match status" value="2"/>
</dbReference>
<dbReference type="AlphaFoldDB" id="A0A2I0A0S9"/>
<dbReference type="InterPro" id="IPR013083">
    <property type="entry name" value="Znf_RING/FYVE/PHD"/>
</dbReference>
<dbReference type="GO" id="GO:0006357">
    <property type="term" value="P:regulation of transcription by RNA polymerase II"/>
    <property type="evidence" value="ECO:0007669"/>
    <property type="project" value="TreeGrafter"/>
</dbReference>
<dbReference type="PANTHER" id="PTHR13793">
    <property type="entry name" value="PHD FINGER PROTEINS"/>
    <property type="match status" value="1"/>
</dbReference>
<feature type="domain" description="PHD-type" evidence="7">
    <location>
        <begin position="338"/>
        <end position="459"/>
    </location>
</feature>
<dbReference type="CDD" id="cd15571">
    <property type="entry name" value="ePHD"/>
    <property type="match status" value="1"/>
</dbReference>
<dbReference type="Proteomes" id="UP000236161">
    <property type="component" value="Unassembled WGS sequence"/>
</dbReference>
<dbReference type="PANTHER" id="PTHR13793:SF107">
    <property type="entry name" value="BROMODOMAIN-CONTAINING PROTEIN HOMOLOG"/>
    <property type="match status" value="1"/>
</dbReference>
<gene>
    <name evidence="8" type="primary">ATX1</name>
    <name evidence="8" type="ORF">AXF42_Ash010832</name>
</gene>
<dbReference type="InterPro" id="IPR001965">
    <property type="entry name" value="Znf_PHD"/>
</dbReference>
<evidence type="ECO:0000259" key="6">
    <source>
        <dbReference type="PROSITE" id="PS50016"/>
    </source>
</evidence>
<dbReference type="PROSITE" id="PS01359">
    <property type="entry name" value="ZF_PHD_1"/>
    <property type="match status" value="1"/>
</dbReference>
<dbReference type="PROSITE" id="PS50016">
    <property type="entry name" value="ZF_PHD_2"/>
    <property type="match status" value="1"/>
</dbReference>
<dbReference type="STRING" id="1088818.A0A2I0A0S9"/>
<dbReference type="PROSITE" id="PS51805">
    <property type="entry name" value="EPHD"/>
    <property type="match status" value="1"/>
</dbReference>
<feature type="compositionally biased region" description="Basic and acidic residues" evidence="5">
    <location>
        <begin position="681"/>
        <end position="693"/>
    </location>
</feature>
<feature type="region of interest" description="Disordered" evidence="5">
    <location>
        <begin position="1"/>
        <end position="46"/>
    </location>
</feature>
<feature type="domain" description="PHD-type" evidence="6">
    <location>
        <begin position="269"/>
        <end position="320"/>
    </location>
</feature>
<feature type="region of interest" description="Disordered" evidence="5">
    <location>
        <begin position="679"/>
        <end position="700"/>
    </location>
</feature>
<keyword evidence="1" id="KW-0479">Metal-binding</keyword>
<dbReference type="GO" id="GO:0032259">
    <property type="term" value="P:methylation"/>
    <property type="evidence" value="ECO:0007669"/>
    <property type="project" value="UniProtKB-KW"/>
</dbReference>
<organism evidence="8 9">
    <name type="scientific">Apostasia shenzhenica</name>
    <dbReference type="NCBI Taxonomy" id="1088818"/>
    <lineage>
        <taxon>Eukaryota</taxon>
        <taxon>Viridiplantae</taxon>
        <taxon>Streptophyta</taxon>
        <taxon>Embryophyta</taxon>
        <taxon>Tracheophyta</taxon>
        <taxon>Spermatophyta</taxon>
        <taxon>Magnoliopsida</taxon>
        <taxon>Liliopsida</taxon>
        <taxon>Asparagales</taxon>
        <taxon>Orchidaceae</taxon>
        <taxon>Apostasioideae</taxon>
        <taxon>Apostasia</taxon>
    </lineage>
</organism>
<evidence type="ECO:0000259" key="7">
    <source>
        <dbReference type="PROSITE" id="PS51805"/>
    </source>
</evidence>
<evidence type="ECO:0000313" key="8">
    <source>
        <dbReference type="EMBL" id="PKA49147.1"/>
    </source>
</evidence>
<dbReference type="SMART" id="SM00249">
    <property type="entry name" value="PHD"/>
    <property type="match status" value="2"/>
</dbReference>
<dbReference type="GO" id="GO:0008270">
    <property type="term" value="F:zinc ion binding"/>
    <property type="evidence" value="ECO:0007669"/>
    <property type="project" value="UniProtKB-KW"/>
</dbReference>